<accession>A0A2P6MJJ0</accession>
<evidence type="ECO:0000313" key="5">
    <source>
        <dbReference type="Proteomes" id="UP000243650"/>
    </source>
</evidence>
<protein>
    <submittedName>
        <fullName evidence="4">Cytosine deaminase</fullName>
        <ecNumber evidence="4">3.5.4.1</ecNumber>
    </submittedName>
</protein>
<keyword evidence="2 4" id="KW-0378">Hydrolase</keyword>
<dbReference type="InterPro" id="IPR032466">
    <property type="entry name" value="Metal_Hydrolase"/>
</dbReference>
<keyword evidence="5" id="KW-1185">Reference proteome</keyword>
<dbReference type="InterPro" id="IPR011059">
    <property type="entry name" value="Metal-dep_hydrolase_composite"/>
</dbReference>
<dbReference type="RefSeq" id="WP_105958072.1">
    <property type="nucleotide sequence ID" value="NZ_PVNS01000003.1"/>
</dbReference>
<dbReference type="GO" id="GO:0046872">
    <property type="term" value="F:metal ion binding"/>
    <property type="evidence" value="ECO:0007669"/>
    <property type="project" value="UniProtKB-KW"/>
</dbReference>
<name>A0A2P6MJJ0_ALKUR</name>
<gene>
    <name evidence="4" type="ORF">C6I21_03585</name>
</gene>
<dbReference type="EMBL" id="PVNS01000003">
    <property type="protein sequence ID" value="PRO66433.1"/>
    <property type="molecule type" value="Genomic_DNA"/>
</dbReference>
<dbReference type="PANTHER" id="PTHR32027">
    <property type="entry name" value="CYTOSINE DEAMINASE"/>
    <property type="match status" value="1"/>
</dbReference>
<dbReference type="CDD" id="cd01293">
    <property type="entry name" value="Bact_CD"/>
    <property type="match status" value="1"/>
</dbReference>
<evidence type="ECO:0000313" key="4">
    <source>
        <dbReference type="EMBL" id="PRO66433.1"/>
    </source>
</evidence>
<dbReference type="Proteomes" id="UP000243650">
    <property type="component" value="Unassembled WGS sequence"/>
</dbReference>
<dbReference type="EC" id="3.5.4.1" evidence="4"/>
<dbReference type="FunFam" id="3.20.20.140:FF:000019">
    <property type="entry name" value="Cytosine deaminase"/>
    <property type="match status" value="1"/>
</dbReference>
<keyword evidence="1" id="KW-0479">Metal-binding</keyword>
<evidence type="ECO:0000256" key="1">
    <source>
        <dbReference type="ARBA" id="ARBA00022723"/>
    </source>
</evidence>
<organism evidence="4 5">
    <name type="scientific">Alkalicoccus urumqiensis</name>
    <name type="common">Bacillus urumqiensis</name>
    <dbReference type="NCBI Taxonomy" id="1548213"/>
    <lineage>
        <taxon>Bacteria</taxon>
        <taxon>Bacillati</taxon>
        <taxon>Bacillota</taxon>
        <taxon>Bacilli</taxon>
        <taxon>Bacillales</taxon>
        <taxon>Bacillaceae</taxon>
        <taxon>Alkalicoccus</taxon>
    </lineage>
</organism>
<dbReference type="SUPFAM" id="SSF51338">
    <property type="entry name" value="Composite domain of metallo-dependent hydrolases"/>
    <property type="match status" value="2"/>
</dbReference>
<proteinExistence type="predicted"/>
<evidence type="ECO:0000259" key="3">
    <source>
        <dbReference type="Pfam" id="PF07969"/>
    </source>
</evidence>
<dbReference type="OrthoDB" id="9815027at2"/>
<dbReference type="Pfam" id="PF07969">
    <property type="entry name" value="Amidohydro_3"/>
    <property type="match status" value="1"/>
</dbReference>
<feature type="domain" description="Amidohydrolase 3" evidence="3">
    <location>
        <begin position="82"/>
        <end position="395"/>
    </location>
</feature>
<dbReference type="Gene3D" id="3.20.20.140">
    <property type="entry name" value="Metal-dependent hydrolases"/>
    <property type="match status" value="1"/>
</dbReference>
<dbReference type="Gene3D" id="2.30.40.10">
    <property type="entry name" value="Urease, subunit C, domain 1"/>
    <property type="match status" value="1"/>
</dbReference>
<dbReference type="PANTHER" id="PTHR32027:SF0">
    <property type="entry name" value="CYTOSINE DEAMINASE"/>
    <property type="match status" value="1"/>
</dbReference>
<evidence type="ECO:0000256" key="2">
    <source>
        <dbReference type="ARBA" id="ARBA00022801"/>
    </source>
</evidence>
<dbReference type="SUPFAM" id="SSF51556">
    <property type="entry name" value="Metallo-dependent hydrolases"/>
    <property type="match status" value="1"/>
</dbReference>
<dbReference type="InterPro" id="IPR013108">
    <property type="entry name" value="Amidohydro_3"/>
</dbReference>
<comment type="caution">
    <text evidence="4">The sequence shown here is derived from an EMBL/GenBank/DDBJ whole genome shotgun (WGS) entry which is preliminary data.</text>
</comment>
<dbReference type="AlphaFoldDB" id="A0A2P6MJJ0"/>
<reference evidence="4 5" key="1">
    <citation type="submission" date="2018-03" db="EMBL/GenBank/DDBJ databases">
        <title>Bacillus urumqiensis sp. nov., a moderately haloalkaliphilic bacterium isolated from a salt lake.</title>
        <authorList>
            <person name="Zhao B."/>
            <person name="Liao Z."/>
        </authorList>
    </citation>
    <scope>NUCLEOTIDE SEQUENCE [LARGE SCALE GENOMIC DNA]</scope>
    <source>
        <strain evidence="4 5">BZ-SZ-XJ18</strain>
    </source>
</reference>
<dbReference type="GO" id="GO:0004131">
    <property type="term" value="F:cytosine deaminase activity"/>
    <property type="evidence" value="ECO:0007669"/>
    <property type="project" value="UniProtKB-EC"/>
</dbReference>
<dbReference type="InterPro" id="IPR052349">
    <property type="entry name" value="Metallo-hydrolase_Enzymes"/>
</dbReference>
<sequence>MSLLWITNGVTLDGEAAPFLIQDGVFTRHEGTAPAGADVLDAAGGLVLPPFVEPHIHLDTALLQEEEENKSGTLQEGISIWSRLQQELTEEDVTARAETVIRELMANGVLAARAMVDISDPKQTALPALLALKERVAPSFQLQLTGFPQQGLSSSERKRQLEAAAAAGVDALSAVPHLEASVQAGRDSLAFCFDTAEVYGTDVHIFCDETDDPSSRFIETAAGETIRRGMQGRVTLSHCNAMEHYDDAVMASLLPQLKEAAIRLVVCPLINTAVIGRTPGSPAGRGIMPVRKLLQAGIPTACAHDDLKSPFYPLGSASMLQAAHMLAHAAQLTSAEEMRQLIRMISTEGAQIMGQNGTLEPCAPGDCIILPVSGAADALRLQPKPRWVVRGGSVLVETIPEETSFSKEGVGV</sequence>